<dbReference type="EMBL" id="JAPFFK010000020">
    <property type="protein sequence ID" value="KAJ6678914.1"/>
    <property type="molecule type" value="Genomic_DNA"/>
</dbReference>
<reference evidence="1" key="1">
    <citation type="submission" date="2022-11" db="EMBL/GenBank/DDBJ databases">
        <authorList>
            <person name="Hyden B.L."/>
            <person name="Feng K."/>
            <person name="Yates T."/>
            <person name="Jawdy S."/>
            <person name="Smart L.B."/>
            <person name="Muchero W."/>
        </authorList>
    </citation>
    <scope>NUCLEOTIDE SEQUENCE</scope>
    <source>
        <tissue evidence="1">Shoot tip</tissue>
    </source>
</reference>
<evidence type="ECO:0000313" key="2">
    <source>
        <dbReference type="Proteomes" id="UP001151532"/>
    </source>
</evidence>
<name>A0A9Q0P019_SALPP</name>
<sequence>MIKLNGLMELWGTALTGSCADKQLSVCAALAWSVCQATGDRHTDTTWVSIYTCLIFKRYCFTSYMQWMQVILLYSCTWHLSHIQTDTVKALIFGKTFMESILFLAKQFAFEEPSVESISGENILIWPHVFW</sequence>
<dbReference type="Proteomes" id="UP001151532">
    <property type="component" value="Chromosome 14"/>
</dbReference>
<accession>A0A9Q0P019</accession>
<reference evidence="1" key="2">
    <citation type="journal article" date="2023" name="Int. J. Mol. Sci.">
        <title>De Novo Assembly and Annotation of 11 Diverse Shrub Willow (Salix) Genomes Reveals Novel Gene Organization in Sex-Linked Regions.</title>
        <authorList>
            <person name="Hyden B."/>
            <person name="Feng K."/>
            <person name="Yates T.B."/>
            <person name="Jawdy S."/>
            <person name="Cereghino C."/>
            <person name="Smart L.B."/>
            <person name="Muchero W."/>
        </authorList>
    </citation>
    <scope>NUCLEOTIDE SEQUENCE</scope>
    <source>
        <tissue evidence="1">Shoot tip</tissue>
    </source>
</reference>
<organism evidence="1 2">
    <name type="scientific">Salix purpurea</name>
    <name type="common">Purple osier willow</name>
    <dbReference type="NCBI Taxonomy" id="77065"/>
    <lineage>
        <taxon>Eukaryota</taxon>
        <taxon>Viridiplantae</taxon>
        <taxon>Streptophyta</taxon>
        <taxon>Embryophyta</taxon>
        <taxon>Tracheophyta</taxon>
        <taxon>Spermatophyta</taxon>
        <taxon>Magnoliopsida</taxon>
        <taxon>eudicotyledons</taxon>
        <taxon>Gunneridae</taxon>
        <taxon>Pentapetalae</taxon>
        <taxon>rosids</taxon>
        <taxon>fabids</taxon>
        <taxon>Malpighiales</taxon>
        <taxon>Salicaceae</taxon>
        <taxon>Saliceae</taxon>
        <taxon>Salix</taxon>
    </lineage>
</organism>
<protein>
    <submittedName>
        <fullName evidence="1">Uncharacterized protein</fullName>
    </submittedName>
</protein>
<keyword evidence="2" id="KW-1185">Reference proteome</keyword>
<dbReference type="AlphaFoldDB" id="A0A9Q0P019"/>
<gene>
    <name evidence="1" type="ORF">OIU79_018807</name>
</gene>
<proteinExistence type="predicted"/>
<evidence type="ECO:0000313" key="1">
    <source>
        <dbReference type="EMBL" id="KAJ6678914.1"/>
    </source>
</evidence>
<comment type="caution">
    <text evidence="1">The sequence shown here is derived from an EMBL/GenBank/DDBJ whole genome shotgun (WGS) entry which is preliminary data.</text>
</comment>